<proteinExistence type="predicted"/>
<dbReference type="InterPro" id="IPR013783">
    <property type="entry name" value="Ig-like_fold"/>
</dbReference>
<gene>
    <name evidence="3" type="ORF">LRA02_09120</name>
</gene>
<dbReference type="PANTHER" id="PTHR13817:SF73">
    <property type="entry name" value="FIBRONECTIN TYPE-III DOMAIN-CONTAINING PROTEIN"/>
    <property type="match status" value="1"/>
</dbReference>
<keyword evidence="1" id="KW-0677">Repeat</keyword>
<dbReference type="STRING" id="1423795.FD12_GL001380"/>
<sequence length="833" mass="89505">MPTQTASLNFQFTAQGQSLATQALAGKIQIDFTKAVSSSTNHFGDTAAQAAQLTDLDNKQQTVTVTEVDAIDGDQSSVKIPVVFNKSDIDTDYQLLTIGLYAKPADGDEVLYAECALQDPVYMHKTSNSSTYSIDLFAIVGTSANVTLKVDPAGVVSHADLTAALKDYVTTAYVDGKISTIPKPDMSKYQTPILTAADGTAKLVIAAADDTDAKLKAIIGTKDTGKLLVDINAKNNPTGYSLIGEYFCDFDGLVTGYGIGPDGAMWNFTYNGTTTIWKLIPTAKTPGIPKLAVTYNATSKAFDYTLTAPEKDGLSDIIQYNLLWKDHSVDDWTTVIVKPDALTGQLTGVDITKTYDFKAAAQNAVGSSDFTDVITVWTGTVPGIPSLTVEYNAGKKGFDYTVTAPESDGGSEITGYSLEYQKQGGTDWTKVALNPDSLTGTVTDGIEAGSDYLFRVNAENAVGSSDYFTVSDPLPTVDGNIYGVSWDGSSSGALQRTDAAVGLKAGINGTQNDFDTRGPWGLMDKTVTDSYGNAFVRVPKFYIRKTQDKNKPLSTWQVSLVKQGDDWYLPNCFYDFDDKKELDYVDVSRYEGSVISGKLQSKTGVEPTTNQTIVQLRSSAVANNTDGKKGYHLWDVHTLDALQVLFTIEFATLDSQSIMEGNDSGSSLINTGTTDNVKGSSGFVTSGSTPMAYRGIENLYGNLAMWTDGLNISNLSLYSCDDATKYASDVFTSPYYMLNYSLQSMTSGNSNITGLGFDKDHPSVEAPASSNNDQYNTYYHDYCYVNGSGNYVVDTGGSWDWGAGNSGLWCWDGNGSSTTASSDVGSRLIKKAL</sequence>
<dbReference type="CDD" id="cd00063">
    <property type="entry name" value="FN3"/>
    <property type="match status" value="2"/>
</dbReference>
<dbReference type="InterPro" id="IPR050964">
    <property type="entry name" value="Striated_Muscle_Regulatory"/>
</dbReference>
<dbReference type="PROSITE" id="PS50853">
    <property type="entry name" value="FN3"/>
    <property type="match status" value="2"/>
</dbReference>
<dbReference type="Proteomes" id="UP000321569">
    <property type="component" value="Unassembled WGS sequence"/>
</dbReference>
<organism evidence="3 4">
    <name type="scientific">Lentilactobacillus rapi</name>
    <dbReference type="NCBI Taxonomy" id="481723"/>
    <lineage>
        <taxon>Bacteria</taxon>
        <taxon>Bacillati</taxon>
        <taxon>Bacillota</taxon>
        <taxon>Bacilli</taxon>
        <taxon>Lactobacillales</taxon>
        <taxon>Lactobacillaceae</taxon>
        <taxon>Lentilactobacillus</taxon>
    </lineage>
</organism>
<dbReference type="OrthoDB" id="2329976at2"/>
<feature type="domain" description="Fibronectin type-III" evidence="2">
    <location>
        <begin position="381"/>
        <end position="479"/>
    </location>
</feature>
<dbReference type="Pfam" id="PF00041">
    <property type="entry name" value="fn3"/>
    <property type="match status" value="1"/>
</dbReference>
<evidence type="ECO:0000313" key="4">
    <source>
        <dbReference type="Proteomes" id="UP000321569"/>
    </source>
</evidence>
<dbReference type="Gene3D" id="2.60.40.10">
    <property type="entry name" value="Immunoglobulins"/>
    <property type="match status" value="2"/>
</dbReference>
<comment type="caution">
    <text evidence="3">The sequence shown here is derived from an EMBL/GenBank/DDBJ whole genome shotgun (WGS) entry which is preliminary data.</text>
</comment>
<dbReference type="PANTHER" id="PTHR13817">
    <property type="entry name" value="TITIN"/>
    <property type="match status" value="1"/>
</dbReference>
<accession>A0A512PLG0</accession>
<dbReference type="InterPro" id="IPR003961">
    <property type="entry name" value="FN3_dom"/>
</dbReference>
<evidence type="ECO:0000313" key="3">
    <source>
        <dbReference type="EMBL" id="GEP72044.1"/>
    </source>
</evidence>
<dbReference type="AlphaFoldDB" id="A0A512PLG0"/>
<feature type="domain" description="Fibronectin type-III" evidence="2">
    <location>
        <begin position="285"/>
        <end position="379"/>
    </location>
</feature>
<dbReference type="EMBL" id="BKAM01000007">
    <property type="protein sequence ID" value="GEP72044.1"/>
    <property type="molecule type" value="Genomic_DNA"/>
</dbReference>
<dbReference type="SUPFAM" id="SSF49265">
    <property type="entry name" value="Fibronectin type III"/>
    <property type="match status" value="1"/>
</dbReference>
<protein>
    <recommendedName>
        <fullName evidence="2">Fibronectin type-III domain-containing protein</fullName>
    </recommendedName>
</protein>
<dbReference type="RefSeq" id="WP_056981522.1">
    <property type="nucleotide sequence ID" value="NZ_BKAM01000007.1"/>
</dbReference>
<evidence type="ECO:0000259" key="2">
    <source>
        <dbReference type="PROSITE" id="PS50853"/>
    </source>
</evidence>
<name>A0A512PLG0_9LACO</name>
<evidence type="ECO:0000256" key="1">
    <source>
        <dbReference type="ARBA" id="ARBA00022737"/>
    </source>
</evidence>
<reference evidence="3 4" key="1">
    <citation type="submission" date="2019-07" db="EMBL/GenBank/DDBJ databases">
        <title>Whole genome shotgun sequence of Lactobacillus rapi NBRC 109618.</title>
        <authorList>
            <person name="Hosoyama A."/>
            <person name="Uohara A."/>
            <person name="Ohji S."/>
            <person name="Ichikawa N."/>
        </authorList>
    </citation>
    <scope>NUCLEOTIDE SEQUENCE [LARGE SCALE GENOMIC DNA]</scope>
    <source>
        <strain evidence="3 4">NBRC 109618</strain>
    </source>
</reference>
<dbReference type="InterPro" id="IPR036116">
    <property type="entry name" value="FN3_sf"/>
</dbReference>